<evidence type="ECO:0000256" key="2">
    <source>
        <dbReference type="SAM" id="MobiDB-lite"/>
    </source>
</evidence>
<evidence type="ECO:0000313" key="4">
    <source>
        <dbReference type="Proteomes" id="UP000298138"/>
    </source>
</evidence>
<keyword evidence="1" id="KW-0175">Coiled coil</keyword>
<gene>
    <name evidence="3" type="ORF">EX30DRAFT_351558</name>
</gene>
<reference evidence="3 4" key="1">
    <citation type="submission" date="2019-04" db="EMBL/GenBank/DDBJ databases">
        <title>Comparative genomics and transcriptomics to analyze fruiting body development in filamentous ascomycetes.</title>
        <authorList>
            <consortium name="DOE Joint Genome Institute"/>
            <person name="Lutkenhaus R."/>
            <person name="Traeger S."/>
            <person name="Breuer J."/>
            <person name="Kuo A."/>
            <person name="Lipzen A."/>
            <person name="Pangilinan J."/>
            <person name="Dilworth D."/>
            <person name="Sandor L."/>
            <person name="Poggeler S."/>
            <person name="Barry K."/>
            <person name="Grigoriev I.V."/>
            <person name="Nowrousian M."/>
        </authorList>
    </citation>
    <scope>NUCLEOTIDE SEQUENCE [LARGE SCALE GENOMIC DNA]</scope>
    <source>
        <strain evidence="3 4">CBS 389.68</strain>
    </source>
</reference>
<feature type="coiled-coil region" evidence="1">
    <location>
        <begin position="399"/>
        <end position="426"/>
    </location>
</feature>
<name>A0A4S2ML28_9PEZI</name>
<evidence type="ECO:0000313" key="3">
    <source>
        <dbReference type="EMBL" id="TGZ77721.1"/>
    </source>
</evidence>
<protein>
    <submittedName>
        <fullName evidence="3">Uncharacterized protein</fullName>
    </submittedName>
</protein>
<dbReference type="InParanoid" id="A0A4S2ML28"/>
<organism evidence="3 4">
    <name type="scientific">Ascodesmis nigricans</name>
    <dbReference type="NCBI Taxonomy" id="341454"/>
    <lineage>
        <taxon>Eukaryota</taxon>
        <taxon>Fungi</taxon>
        <taxon>Dikarya</taxon>
        <taxon>Ascomycota</taxon>
        <taxon>Pezizomycotina</taxon>
        <taxon>Pezizomycetes</taxon>
        <taxon>Pezizales</taxon>
        <taxon>Ascodesmidaceae</taxon>
        <taxon>Ascodesmis</taxon>
    </lineage>
</organism>
<accession>A0A4S2ML28</accession>
<feature type="region of interest" description="Disordered" evidence="2">
    <location>
        <begin position="690"/>
        <end position="746"/>
    </location>
</feature>
<feature type="region of interest" description="Disordered" evidence="2">
    <location>
        <begin position="359"/>
        <end position="381"/>
    </location>
</feature>
<dbReference type="AlphaFoldDB" id="A0A4S2ML28"/>
<dbReference type="OrthoDB" id="5422260at2759"/>
<dbReference type="EMBL" id="ML220149">
    <property type="protein sequence ID" value="TGZ77721.1"/>
    <property type="molecule type" value="Genomic_DNA"/>
</dbReference>
<feature type="compositionally biased region" description="Polar residues" evidence="2">
    <location>
        <begin position="67"/>
        <end position="81"/>
    </location>
</feature>
<feature type="compositionally biased region" description="Polar residues" evidence="2">
    <location>
        <begin position="691"/>
        <end position="700"/>
    </location>
</feature>
<dbReference type="Proteomes" id="UP000298138">
    <property type="component" value="Unassembled WGS sequence"/>
</dbReference>
<keyword evidence="4" id="KW-1185">Reference proteome</keyword>
<feature type="compositionally biased region" description="Basic and acidic residues" evidence="2">
    <location>
        <begin position="12"/>
        <end position="66"/>
    </location>
</feature>
<dbReference type="STRING" id="341454.A0A4S2ML28"/>
<feature type="compositionally biased region" description="Low complexity" evidence="2">
    <location>
        <begin position="82"/>
        <end position="92"/>
    </location>
</feature>
<proteinExistence type="predicted"/>
<feature type="region of interest" description="Disordered" evidence="2">
    <location>
        <begin position="1"/>
        <end position="94"/>
    </location>
</feature>
<sequence length="746" mass="83439">MPPTSTFTPRIVESRRATSDISRDRDHDRDRDRDWDRDERRYDSHRDRERDKRRESDRGDIRRDSAGRSTVASSVRTGSIMSSPAIPSAALPFPDDGDQSVTGYPAMEASLAYIRYQDALKQLTKAQEDRQKHVVHFKVFPAMADRYEGDLTTAKTERDNAEKTWKEKKAVYDKFMTDMIRAETSKAVGNPKTVEQMTNIVKALVLQENAKQKPAPTLDPLVASQIAELREELASIKKQNEKKDEIINHLTKNVTELRNFLEKLDPEGLKKDVMEAQELALSISDTHNKGMTKRFKDTETRVQGLLDRVEMYHSEVTSLGKLKEEILHEQTQSLGALKIEIMNEQIDAINKLVLEKIEARGNPPSHPNENEPPAQNPSSSEHFATIEDIAEAQRHIFELFEETRKIEDHEKLLDDLKKMLEEMRNNPGDAVVSGVSTQSTPGVPQTTNQIGELDQKIKLISDSCVANRNDIVRVEAEMRNKFQQVTAFLHKEIPNFQTGLSNITQNFTPRINAIDVGFAEIKKTTETLQFALGQLSQRMDDWSSKDFYEHLVIQLASQNPNFFDTGRRLDTLFCTSQSHSIELRKLSNMRADLYRRLEACEAVVTSAQPATNGTGPATTPAVILKTEEDVKKLTTELSALKENIGALPLPKLGQAVDDLRGQYEQIRSEMKEWMLAAEKLTEIKQGLKNKNPASVTVSRDSTPHDSGPGIAGGAGKGPSNSAEGPGSGAVIKPGDESREPAAPGGP</sequence>
<feature type="coiled-coil region" evidence="1">
    <location>
        <begin position="623"/>
        <end position="690"/>
    </location>
</feature>
<evidence type="ECO:0000256" key="1">
    <source>
        <dbReference type="SAM" id="Coils"/>
    </source>
</evidence>